<sequence>MRQMTEERWRAFLSEGTRTGKLAVTRKDGSPHVTPIWFLLDGPDFVFNTGTESMKGRILRRDPRVCLCVDLPEPPYSFVMVEGEAELSEDLDEMLEWATRLGTRYMGAERGAEFGRRNAVPGELLVRVRMTKVVAFDNISG</sequence>
<dbReference type="RefSeq" id="WP_344660862.1">
    <property type="nucleotide sequence ID" value="NZ_BAAAQM010000045.1"/>
</dbReference>
<organism evidence="3 4">
    <name type="scientific">Catenulispora subtropica</name>
    <dbReference type="NCBI Taxonomy" id="450798"/>
    <lineage>
        <taxon>Bacteria</taxon>
        <taxon>Bacillati</taxon>
        <taxon>Actinomycetota</taxon>
        <taxon>Actinomycetes</taxon>
        <taxon>Catenulisporales</taxon>
        <taxon>Catenulisporaceae</taxon>
        <taxon>Catenulispora</taxon>
    </lineage>
</organism>
<evidence type="ECO:0000256" key="1">
    <source>
        <dbReference type="ARBA" id="ARBA00023002"/>
    </source>
</evidence>
<evidence type="ECO:0000313" key="4">
    <source>
        <dbReference type="Proteomes" id="UP001499854"/>
    </source>
</evidence>
<dbReference type="PANTHER" id="PTHR35176:SF1">
    <property type="entry name" value="F420H(2)-DEPENDENT BILIVERDIN REDUCTASE"/>
    <property type="match status" value="1"/>
</dbReference>
<dbReference type="InterPro" id="IPR012349">
    <property type="entry name" value="Split_barrel_FMN-bd"/>
</dbReference>
<evidence type="ECO:0000259" key="2">
    <source>
        <dbReference type="Pfam" id="PF01243"/>
    </source>
</evidence>
<keyword evidence="1" id="KW-0560">Oxidoreductase</keyword>
<proteinExistence type="predicted"/>
<dbReference type="EMBL" id="BAAAQM010000045">
    <property type="protein sequence ID" value="GAA1991484.1"/>
    <property type="molecule type" value="Genomic_DNA"/>
</dbReference>
<dbReference type="PANTHER" id="PTHR35176">
    <property type="entry name" value="HEME OXYGENASE HI_0854-RELATED"/>
    <property type="match status" value="1"/>
</dbReference>
<dbReference type="Gene3D" id="2.30.110.10">
    <property type="entry name" value="Electron Transport, Fmn-binding Protein, Chain A"/>
    <property type="match status" value="1"/>
</dbReference>
<dbReference type="InterPro" id="IPR019920">
    <property type="entry name" value="F420-binding_dom_put"/>
</dbReference>
<reference evidence="3 4" key="1">
    <citation type="journal article" date="2019" name="Int. J. Syst. Evol. Microbiol.">
        <title>The Global Catalogue of Microorganisms (GCM) 10K type strain sequencing project: providing services to taxonomists for standard genome sequencing and annotation.</title>
        <authorList>
            <consortium name="The Broad Institute Genomics Platform"/>
            <consortium name="The Broad Institute Genome Sequencing Center for Infectious Disease"/>
            <person name="Wu L."/>
            <person name="Ma J."/>
        </authorList>
    </citation>
    <scope>NUCLEOTIDE SEQUENCE [LARGE SCALE GENOMIC DNA]</scope>
    <source>
        <strain evidence="3 4">JCM 16013</strain>
    </source>
</reference>
<feature type="domain" description="Pyridoxamine 5'-phosphate oxidase N-terminal" evidence="2">
    <location>
        <begin position="6"/>
        <end position="127"/>
    </location>
</feature>
<comment type="caution">
    <text evidence="3">The sequence shown here is derived from an EMBL/GenBank/DDBJ whole genome shotgun (WGS) entry which is preliminary data.</text>
</comment>
<dbReference type="Proteomes" id="UP001499854">
    <property type="component" value="Unassembled WGS sequence"/>
</dbReference>
<dbReference type="InterPro" id="IPR052019">
    <property type="entry name" value="F420H2_bilvrd_red/Heme_oxyg"/>
</dbReference>
<dbReference type="Pfam" id="PF01243">
    <property type="entry name" value="PNPOx_N"/>
    <property type="match status" value="1"/>
</dbReference>
<dbReference type="NCBIfam" id="TIGR03618">
    <property type="entry name" value="Rv1155_F420"/>
    <property type="match status" value="1"/>
</dbReference>
<keyword evidence="4" id="KW-1185">Reference proteome</keyword>
<accession>A0ABN2STX9</accession>
<name>A0ABN2STX9_9ACTN</name>
<evidence type="ECO:0000313" key="3">
    <source>
        <dbReference type="EMBL" id="GAA1991484.1"/>
    </source>
</evidence>
<dbReference type="InterPro" id="IPR011576">
    <property type="entry name" value="Pyridox_Oxase_N"/>
</dbReference>
<gene>
    <name evidence="3" type="ORF">GCM10009838_63750</name>
</gene>
<dbReference type="SUPFAM" id="SSF50475">
    <property type="entry name" value="FMN-binding split barrel"/>
    <property type="match status" value="1"/>
</dbReference>
<protein>
    <submittedName>
        <fullName evidence="3">PPOX class F420-dependent oxidoreductase</fullName>
    </submittedName>
</protein>